<evidence type="ECO:0008006" key="3">
    <source>
        <dbReference type="Google" id="ProtNLM"/>
    </source>
</evidence>
<accession>A0ABP7WYS2</accession>
<dbReference type="Proteomes" id="UP001500392">
    <property type="component" value="Unassembled WGS sequence"/>
</dbReference>
<proteinExistence type="predicted"/>
<dbReference type="SUPFAM" id="SSF51182">
    <property type="entry name" value="RmlC-like cupins"/>
    <property type="match status" value="1"/>
</dbReference>
<keyword evidence="2" id="KW-1185">Reference proteome</keyword>
<dbReference type="Gene3D" id="2.60.120.10">
    <property type="entry name" value="Jelly Rolls"/>
    <property type="match status" value="1"/>
</dbReference>
<name>A0ABP7WYS2_9GAMM</name>
<dbReference type="EMBL" id="BAABDM010000005">
    <property type="protein sequence ID" value="GAA4100290.1"/>
    <property type="molecule type" value="Genomic_DNA"/>
</dbReference>
<gene>
    <name evidence="1" type="ORF">GCM10022414_27210</name>
</gene>
<evidence type="ECO:0000313" key="1">
    <source>
        <dbReference type="EMBL" id="GAA4100290.1"/>
    </source>
</evidence>
<evidence type="ECO:0000313" key="2">
    <source>
        <dbReference type="Proteomes" id="UP001500392"/>
    </source>
</evidence>
<reference evidence="2" key="1">
    <citation type="journal article" date="2019" name="Int. J. Syst. Evol. Microbiol.">
        <title>The Global Catalogue of Microorganisms (GCM) 10K type strain sequencing project: providing services to taxonomists for standard genome sequencing and annotation.</title>
        <authorList>
            <consortium name="The Broad Institute Genomics Platform"/>
            <consortium name="The Broad Institute Genome Sequencing Center for Infectious Disease"/>
            <person name="Wu L."/>
            <person name="Ma J."/>
        </authorList>
    </citation>
    <scope>NUCLEOTIDE SEQUENCE [LARGE SCALE GENOMIC DNA]</scope>
    <source>
        <strain evidence="2">JCM 17304</strain>
    </source>
</reference>
<dbReference type="InterPro" id="IPR011051">
    <property type="entry name" value="RmlC_Cupin_sf"/>
</dbReference>
<protein>
    <recommendedName>
        <fullName evidence="3">Cupin domain-containing protein</fullName>
    </recommendedName>
</protein>
<sequence>MSVKIGNIQNKFIVHSQNKDAFIEKNDKTLYERIGQKYEGFRGHDLIAGYEFTSDWNTWEVHPKGDEIVLLLSGKITFVLRLPDGEESITLDEPGSYIIVPKGIWHTAKINVKSKLLFITPGEGTQNKEEPE</sequence>
<dbReference type="RefSeq" id="WP_344936945.1">
    <property type="nucleotide sequence ID" value="NZ_BAABDM010000005.1"/>
</dbReference>
<organism evidence="1 2">
    <name type="scientific">Zhongshania borealis</name>
    <dbReference type="NCBI Taxonomy" id="889488"/>
    <lineage>
        <taxon>Bacteria</taxon>
        <taxon>Pseudomonadati</taxon>
        <taxon>Pseudomonadota</taxon>
        <taxon>Gammaproteobacteria</taxon>
        <taxon>Cellvibrionales</taxon>
        <taxon>Spongiibacteraceae</taxon>
        <taxon>Zhongshania</taxon>
    </lineage>
</organism>
<comment type="caution">
    <text evidence="1">The sequence shown here is derived from an EMBL/GenBank/DDBJ whole genome shotgun (WGS) entry which is preliminary data.</text>
</comment>
<dbReference type="InterPro" id="IPR014710">
    <property type="entry name" value="RmlC-like_jellyroll"/>
</dbReference>